<evidence type="ECO:0000259" key="2">
    <source>
        <dbReference type="Pfam" id="PF00156"/>
    </source>
</evidence>
<accession>A0A2S4N5N6</accession>
<dbReference type="SUPFAM" id="SSF53271">
    <property type="entry name" value="PRTase-like"/>
    <property type="match status" value="1"/>
</dbReference>
<reference evidence="3 4" key="1">
    <citation type="submission" date="2018-01" db="EMBL/GenBank/DDBJ databases">
        <title>Genomic Encyclopedia of Type Strains, Phase I: the one thousand microbial genomes (KMG-I) project.</title>
        <authorList>
            <person name="Goeker M."/>
        </authorList>
    </citation>
    <scope>NUCLEOTIDE SEQUENCE [LARGE SCALE GENOMIC DNA]</scope>
    <source>
        <strain evidence="3 4">DSM 17960</strain>
    </source>
</reference>
<evidence type="ECO:0000313" key="3">
    <source>
        <dbReference type="EMBL" id="POS00990.1"/>
    </source>
</evidence>
<comment type="caution">
    <text evidence="3">The sequence shown here is derived from an EMBL/GenBank/DDBJ whole genome shotgun (WGS) entry which is preliminary data.</text>
</comment>
<dbReference type="AlphaFoldDB" id="A0A2S4N5N6"/>
<protein>
    <submittedName>
        <fullName evidence="3">ComF family protein</fullName>
    </submittedName>
</protein>
<dbReference type="Gene3D" id="3.40.50.2020">
    <property type="match status" value="1"/>
</dbReference>
<dbReference type="InterPro" id="IPR051910">
    <property type="entry name" value="ComF/GntX_DNA_util-trans"/>
</dbReference>
<dbReference type="RefSeq" id="WP_103726850.1">
    <property type="nucleotide sequence ID" value="NZ_PQNY01000016.1"/>
</dbReference>
<dbReference type="InterPro" id="IPR000836">
    <property type="entry name" value="PRTase_dom"/>
</dbReference>
<comment type="similarity">
    <text evidence="1">Belongs to the ComF/GntX family.</text>
</comment>
<dbReference type="CDD" id="cd06223">
    <property type="entry name" value="PRTases_typeI"/>
    <property type="match status" value="1"/>
</dbReference>
<organism evidence="3 4">
    <name type="scientific">Flavobacterium croceum DSM 17960</name>
    <dbReference type="NCBI Taxonomy" id="1121886"/>
    <lineage>
        <taxon>Bacteria</taxon>
        <taxon>Pseudomonadati</taxon>
        <taxon>Bacteroidota</taxon>
        <taxon>Flavobacteriia</taxon>
        <taxon>Flavobacteriales</taxon>
        <taxon>Flavobacteriaceae</taxon>
        <taxon>Flavobacterium</taxon>
    </lineage>
</organism>
<dbReference type="OrthoDB" id="9779910at2"/>
<sequence>MFTSLLNVFFPKTCAGCSVLLKTNEKILCTTCRHEIPTTQHLLQRENEALQKFYGRIEVVYAASLFYFHKKGIVQNMIHQLKYKGREDIGLELAHWFNKELLHSSCFQTIDAVVEVPLHPRKQKERGYNQVSLFAKTISQILQKDYCPQFLVRTRYSNTQTKKTIWARNEMNKAVFVAQLDKQYYGKHILLVDDILTTGATLEACCRALLEIPDVKISILTMAIAE</sequence>
<evidence type="ECO:0000256" key="1">
    <source>
        <dbReference type="ARBA" id="ARBA00008007"/>
    </source>
</evidence>
<evidence type="ECO:0000313" key="4">
    <source>
        <dbReference type="Proteomes" id="UP000237056"/>
    </source>
</evidence>
<gene>
    <name evidence="3" type="ORF">Q361_11644</name>
</gene>
<proteinExistence type="inferred from homology"/>
<dbReference type="Proteomes" id="UP000237056">
    <property type="component" value="Unassembled WGS sequence"/>
</dbReference>
<dbReference type="InterPro" id="IPR029057">
    <property type="entry name" value="PRTase-like"/>
</dbReference>
<keyword evidence="4" id="KW-1185">Reference proteome</keyword>
<dbReference type="EMBL" id="PQNY01000016">
    <property type="protein sequence ID" value="POS00990.1"/>
    <property type="molecule type" value="Genomic_DNA"/>
</dbReference>
<name>A0A2S4N5N6_9FLAO</name>
<feature type="domain" description="Phosphoribosyltransferase" evidence="2">
    <location>
        <begin position="134"/>
        <end position="216"/>
    </location>
</feature>
<dbReference type="PANTHER" id="PTHR47505:SF1">
    <property type="entry name" value="DNA UTILIZATION PROTEIN YHGH"/>
    <property type="match status" value="1"/>
</dbReference>
<dbReference type="PANTHER" id="PTHR47505">
    <property type="entry name" value="DNA UTILIZATION PROTEIN YHGH"/>
    <property type="match status" value="1"/>
</dbReference>
<dbReference type="Pfam" id="PF00156">
    <property type="entry name" value="Pribosyltran"/>
    <property type="match status" value="1"/>
</dbReference>